<comment type="caution">
    <text evidence="1">The sequence shown here is derived from an EMBL/GenBank/DDBJ whole genome shotgun (WGS) entry which is preliminary data.</text>
</comment>
<accession>A0ACC0VHV0</accession>
<dbReference type="Proteomes" id="UP001163321">
    <property type="component" value="Chromosome 9"/>
</dbReference>
<name>A0ACC0VHV0_9STRA</name>
<gene>
    <name evidence="1" type="ORF">PsorP6_013607</name>
</gene>
<evidence type="ECO:0000313" key="1">
    <source>
        <dbReference type="EMBL" id="KAI9905371.1"/>
    </source>
</evidence>
<proteinExistence type="predicted"/>
<dbReference type="EMBL" id="CM047588">
    <property type="protein sequence ID" value="KAI9905371.1"/>
    <property type="molecule type" value="Genomic_DNA"/>
</dbReference>
<organism evidence="1 2">
    <name type="scientific">Peronosclerospora sorghi</name>
    <dbReference type="NCBI Taxonomy" id="230839"/>
    <lineage>
        <taxon>Eukaryota</taxon>
        <taxon>Sar</taxon>
        <taxon>Stramenopiles</taxon>
        <taxon>Oomycota</taxon>
        <taxon>Peronosporomycetes</taxon>
        <taxon>Peronosporales</taxon>
        <taxon>Peronosporaceae</taxon>
        <taxon>Peronosclerospora</taxon>
    </lineage>
</organism>
<sequence>MHWKRIGTLSDEAPRLYELARSPAARASPDATTTYTLRATKPLDASIAEIEAVLTGQTTLLKPHDTSSSPSLLPRLLPATYVSVKTIALYPPLEIASTKERESVRIESARFKSYRLDKEPHREPAHDATPRKTIRSSATRSQPSCSAQMKKRLEARDRVRLVGASVLHLYRPVRAASSGADRRHDVTWTPSTRSPRWPLTDYLTTEDRARLRNCPCSNQSKNGSLSSLCLPVDFVQKTVRKEIFAFSVAKDDRWKHYDWDQLTTVAWNEDKQLLCHAHSKGVKVVVQHNFDDIDLLCNGTARRDWIKASYSKIVENFADGVNIDTEKPMHGATSQCLGLLVQELRVELEQHALTKNAQITFDVPWAPHGIDGRYYSWRELSVATDFLFVMAYDMRSQVYDACIAGANSPFALVKQGLEEFLFAYGIAPDKLVLGVPWYGYSYRCLEQEKGTIDKVAIDDSSWCEIQPVPFFGAPCSDAAGDQINYGDIQRMIKTGPLLNQWDPISQTPFVKDGRQVQIWFDDPRSLRAKYALARELGLRGVGMWNADTLDYLAANDSQIMWDSLAEASVSYDQ</sequence>
<protein>
    <submittedName>
        <fullName evidence="1">Uncharacterized protein</fullName>
    </submittedName>
</protein>
<reference evidence="1 2" key="1">
    <citation type="journal article" date="2022" name="bioRxiv">
        <title>The genome of the oomycete Peronosclerospora sorghi, a cosmopolitan pathogen of maize and sorghum, is inflated with dispersed pseudogenes.</title>
        <authorList>
            <person name="Fletcher K."/>
            <person name="Martin F."/>
            <person name="Isakeit T."/>
            <person name="Cavanaugh K."/>
            <person name="Magill C."/>
            <person name="Michelmore R."/>
        </authorList>
    </citation>
    <scope>NUCLEOTIDE SEQUENCE [LARGE SCALE GENOMIC DNA]</scope>
    <source>
        <strain evidence="1">P6</strain>
    </source>
</reference>
<evidence type="ECO:0000313" key="2">
    <source>
        <dbReference type="Proteomes" id="UP001163321"/>
    </source>
</evidence>
<keyword evidence="2" id="KW-1185">Reference proteome</keyword>